<evidence type="ECO:0000259" key="11">
    <source>
        <dbReference type="PROSITE" id="PS50110"/>
    </source>
</evidence>
<dbReference type="InterPro" id="IPR000014">
    <property type="entry name" value="PAS"/>
</dbReference>
<dbReference type="Proteomes" id="UP000002710">
    <property type="component" value="Chromosome"/>
</dbReference>
<dbReference type="SUPFAM" id="SSF52172">
    <property type="entry name" value="CheY-like"/>
    <property type="match status" value="1"/>
</dbReference>
<dbReference type="SMART" id="SM00387">
    <property type="entry name" value="HATPase_c"/>
    <property type="match status" value="1"/>
</dbReference>
<dbReference type="KEGG" id="dde:Dde_0239"/>
<dbReference type="SUPFAM" id="SSF47384">
    <property type="entry name" value="Homodimeric domain of signal transducing histidine kinase"/>
    <property type="match status" value="1"/>
</dbReference>
<dbReference type="InterPro" id="IPR011006">
    <property type="entry name" value="CheY-like_superfamily"/>
</dbReference>
<feature type="domain" description="Histidine kinase" evidence="10">
    <location>
        <begin position="305"/>
        <end position="550"/>
    </location>
</feature>
<keyword evidence="14" id="KW-1185">Reference proteome</keyword>
<reference evidence="13 14" key="1">
    <citation type="journal article" date="2011" name="J. Bacteriol.">
        <title>Complete genome sequence and updated annotation of Desulfovibrio alaskensis G20.</title>
        <authorList>
            <person name="Hauser L.J."/>
            <person name="Land M.L."/>
            <person name="Brown S.D."/>
            <person name="Larimer F."/>
            <person name="Keller K.L."/>
            <person name="Rapp-Giles B.J."/>
            <person name="Price M.N."/>
            <person name="Lin M."/>
            <person name="Bruce D.C."/>
            <person name="Detter J.C."/>
            <person name="Tapia R."/>
            <person name="Han C.S."/>
            <person name="Goodwin L.A."/>
            <person name="Cheng J.F."/>
            <person name="Pitluck S."/>
            <person name="Copeland A."/>
            <person name="Lucas S."/>
            <person name="Nolan M."/>
            <person name="Lapidus A.L."/>
            <person name="Palumbo A.V."/>
            <person name="Wall J.D."/>
        </authorList>
    </citation>
    <scope>NUCLEOTIDE SEQUENCE [LARGE SCALE GENOMIC DNA]</scope>
    <source>
        <strain evidence="14">ATCC BAA 1058 / DSM 17464 / G20</strain>
    </source>
</reference>
<dbReference type="STRING" id="207559.Dde_0239"/>
<dbReference type="Gene3D" id="1.10.287.130">
    <property type="match status" value="1"/>
</dbReference>
<dbReference type="GO" id="GO:0005524">
    <property type="term" value="F:ATP binding"/>
    <property type="evidence" value="ECO:0007669"/>
    <property type="project" value="UniProtKB-KW"/>
</dbReference>
<dbReference type="HOGENOM" id="CLU_000445_114_72_7"/>
<dbReference type="PROSITE" id="PS50112">
    <property type="entry name" value="PAS"/>
    <property type="match status" value="1"/>
</dbReference>
<keyword evidence="7" id="KW-0067">ATP-binding</keyword>
<keyword evidence="5" id="KW-0547">Nucleotide-binding</keyword>
<evidence type="ECO:0000313" key="13">
    <source>
        <dbReference type="EMBL" id="ABB37040.2"/>
    </source>
</evidence>
<protein>
    <recommendedName>
        <fullName evidence="2">histidine kinase</fullName>
        <ecNumber evidence="2">2.7.13.3</ecNumber>
    </recommendedName>
</protein>
<feature type="modified residue" description="4-aspartylphosphate" evidence="9">
    <location>
        <position position="83"/>
    </location>
</feature>
<accession>Q316V6</accession>
<dbReference type="InterPro" id="IPR013767">
    <property type="entry name" value="PAS_fold"/>
</dbReference>
<dbReference type="SUPFAM" id="SSF55874">
    <property type="entry name" value="ATPase domain of HSP90 chaperone/DNA topoisomerase II/histidine kinase"/>
    <property type="match status" value="1"/>
</dbReference>
<dbReference type="Pfam" id="PF02518">
    <property type="entry name" value="HATPase_c"/>
    <property type="match status" value="1"/>
</dbReference>
<dbReference type="SMART" id="SM00091">
    <property type="entry name" value="PAS"/>
    <property type="match status" value="1"/>
</dbReference>
<dbReference type="InterPro" id="IPR003594">
    <property type="entry name" value="HATPase_dom"/>
</dbReference>
<keyword evidence="3 9" id="KW-0597">Phosphoprotein</keyword>
<feature type="domain" description="Response regulatory" evidence="11">
    <location>
        <begin position="29"/>
        <end position="152"/>
    </location>
</feature>
<sequence>MSQLQDEIILFAPDDAHEAPRQSAGGAWDILVVDDDEAVHAVTRMVLQHLVFDGRSIRLDHAGSAAGAEEKLRRNTYALVLLDVVMETDNAGLELVRCIRDLPALAETRIVLCTGHPGQAPEERIMMDYDIDDYRDKSGLTSQRLKTAVFAALRSHQRLCENRDQRLELARSRNRLQALMGALPSAIVGISAGGHIILWNPAAERLSGLPEGEVTGRDFAQPLEQLSVDAALLHRVMQDGETYTRLRERVTLPQGTTIVRDLHIHPVPQAGGAVVRLDDVSVRDRMENLMVQSEKMLSLGSMAAGMAHELNNPLGAVLQGVDTVRRRLDGALPANVRAAHETGLTLAALGRYMEQRRILYFLDGIEHAGRRAAVIVRDMLDFSRQSGEKQPADVHRLIAAALELAEKSYDLHDAWDFRNVQVERCFASSLPQIPCAAQEIEQVLLNLFHNAAQAMTPAVMQNRTPRLCIRTAALETGVCIEVEDNGPGIPEDISKRVFDPFFTTKPPGKGTGLGLSVSFHIVVDRHGGEFHMISPESGGACFRILLPYTAGRGAGAQQQAC</sequence>
<dbReference type="AlphaFoldDB" id="Q316V6"/>
<dbReference type="NCBIfam" id="TIGR00229">
    <property type="entry name" value="sensory_box"/>
    <property type="match status" value="1"/>
</dbReference>
<dbReference type="GO" id="GO:0000155">
    <property type="term" value="F:phosphorelay sensor kinase activity"/>
    <property type="evidence" value="ECO:0007669"/>
    <property type="project" value="InterPro"/>
</dbReference>
<dbReference type="GO" id="GO:0006355">
    <property type="term" value="P:regulation of DNA-templated transcription"/>
    <property type="evidence" value="ECO:0007669"/>
    <property type="project" value="InterPro"/>
</dbReference>
<evidence type="ECO:0000256" key="2">
    <source>
        <dbReference type="ARBA" id="ARBA00012438"/>
    </source>
</evidence>
<dbReference type="PANTHER" id="PTHR43065:SF42">
    <property type="entry name" value="TWO-COMPONENT SENSOR PPRA"/>
    <property type="match status" value="1"/>
</dbReference>
<dbReference type="SMART" id="SM00388">
    <property type="entry name" value="HisKA"/>
    <property type="match status" value="1"/>
</dbReference>
<dbReference type="PROSITE" id="PS50110">
    <property type="entry name" value="RESPONSE_REGULATORY"/>
    <property type="match status" value="1"/>
</dbReference>
<feature type="domain" description="PAS" evidence="12">
    <location>
        <begin position="172"/>
        <end position="217"/>
    </location>
</feature>
<dbReference type="InterPro" id="IPR036097">
    <property type="entry name" value="HisK_dim/P_sf"/>
</dbReference>
<dbReference type="InterPro" id="IPR035965">
    <property type="entry name" value="PAS-like_dom_sf"/>
</dbReference>
<evidence type="ECO:0000256" key="1">
    <source>
        <dbReference type="ARBA" id="ARBA00000085"/>
    </source>
</evidence>
<evidence type="ECO:0000256" key="7">
    <source>
        <dbReference type="ARBA" id="ARBA00022840"/>
    </source>
</evidence>
<dbReference type="SMART" id="SM00448">
    <property type="entry name" value="REC"/>
    <property type="match status" value="1"/>
</dbReference>
<dbReference type="CDD" id="cd00082">
    <property type="entry name" value="HisKA"/>
    <property type="match status" value="1"/>
</dbReference>
<evidence type="ECO:0000313" key="14">
    <source>
        <dbReference type="Proteomes" id="UP000002710"/>
    </source>
</evidence>
<dbReference type="EC" id="2.7.13.3" evidence="2"/>
<dbReference type="eggNOG" id="COG3852">
    <property type="taxonomic scope" value="Bacteria"/>
</dbReference>
<keyword evidence="6 13" id="KW-0418">Kinase</keyword>
<dbReference type="RefSeq" id="WP_011366390.1">
    <property type="nucleotide sequence ID" value="NC_007519.1"/>
</dbReference>
<organism evidence="13 14">
    <name type="scientific">Oleidesulfovibrio alaskensis (strain ATCC BAA-1058 / DSM 17464 / G20)</name>
    <name type="common">Desulfovibrio alaskensis</name>
    <dbReference type="NCBI Taxonomy" id="207559"/>
    <lineage>
        <taxon>Bacteria</taxon>
        <taxon>Pseudomonadati</taxon>
        <taxon>Thermodesulfobacteriota</taxon>
        <taxon>Desulfovibrionia</taxon>
        <taxon>Desulfovibrionales</taxon>
        <taxon>Desulfovibrionaceae</taxon>
        <taxon>Oleidesulfovibrio</taxon>
    </lineage>
</organism>
<evidence type="ECO:0000256" key="5">
    <source>
        <dbReference type="ARBA" id="ARBA00022741"/>
    </source>
</evidence>
<dbReference type="EMBL" id="CP000112">
    <property type="protein sequence ID" value="ABB37040.2"/>
    <property type="molecule type" value="Genomic_DNA"/>
</dbReference>
<evidence type="ECO:0000256" key="4">
    <source>
        <dbReference type="ARBA" id="ARBA00022679"/>
    </source>
</evidence>
<dbReference type="InterPro" id="IPR004358">
    <property type="entry name" value="Sig_transdc_His_kin-like_C"/>
</dbReference>
<dbReference type="Pfam" id="PF00072">
    <property type="entry name" value="Response_reg"/>
    <property type="match status" value="1"/>
</dbReference>
<keyword evidence="4" id="KW-0808">Transferase</keyword>
<dbReference type="Pfam" id="PF00989">
    <property type="entry name" value="PAS"/>
    <property type="match status" value="1"/>
</dbReference>
<dbReference type="PANTHER" id="PTHR43065">
    <property type="entry name" value="SENSOR HISTIDINE KINASE"/>
    <property type="match status" value="1"/>
</dbReference>
<evidence type="ECO:0000256" key="9">
    <source>
        <dbReference type="PROSITE-ProRule" id="PRU00169"/>
    </source>
</evidence>
<dbReference type="CDD" id="cd00130">
    <property type="entry name" value="PAS"/>
    <property type="match status" value="1"/>
</dbReference>
<evidence type="ECO:0000256" key="3">
    <source>
        <dbReference type="ARBA" id="ARBA00022553"/>
    </source>
</evidence>
<evidence type="ECO:0000256" key="8">
    <source>
        <dbReference type="ARBA" id="ARBA00023012"/>
    </source>
</evidence>
<comment type="catalytic activity">
    <reaction evidence="1">
        <text>ATP + protein L-histidine = ADP + protein N-phospho-L-histidine.</text>
        <dbReference type="EC" id="2.7.13.3"/>
    </reaction>
</comment>
<evidence type="ECO:0000256" key="6">
    <source>
        <dbReference type="ARBA" id="ARBA00022777"/>
    </source>
</evidence>
<dbReference type="InterPro" id="IPR001789">
    <property type="entry name" value="Sig_transdc_resp-reg_receiver"/>
</dbReference>
<name>Q316V6_OLEA2</name>
<keyword evidence="8" id="KW-0902">Two-component regulatory system</keyword>
<dbReference type="Gene3D" id="3.40.50.2300">
    <property type="match status" value="1"/>
</dbReference>
<dbReference type="InterPro" id="IPR005467">
    <property type="entry name" value="His_kinase_dom"/>
</dbReference>
<dbReference type="SUPFAM" id="SSF55785">
    <property type="entry name" value="PYP-like sensor domain (PAS domain)"/>
    <property type="match status" value="1"/>
</dbReference>
<dbReference type="Gene3D" id="3.30.450.20">
    <property type="entry name" value="PAS domain"/>
    <property type="match status" value="1"/>
</dbReference>
<gene>
    <name evidence="13" type="ordered locus">Dde_0239</name>
</gene>
<dbReference type="PROSITE" id="PS50109">
    <property type="entry name" value="HIS_KIN"/>
    <property type="match status" value="1"/>
</dbReference>
<dbReference type="InterPro" id="IPR003661">
    <property type="entry name" value="HisK_dim/P_dom"/>
</dbReference>
<dbReference type="eggNOG" id="COG0784">
    <property type="taxonomic scope" value="Bacteria"/>
</dbReference>
<dbReference type="Gene3D" id="3.30.565.10">
    <property type="entry name" value="Histidine kinase-like ATPase, C-terminal domain"/>
    <property type="match status" value="1"/>
</dbReference>
<proteinExistence type="predicted"/>
<evidence type="ECO:0000259" key="10">
    <source>
        <dbReference type="PROSITE" id="PS50109"/>
    </source>
</evidence>
<evidence type="ECO:0000259" key="12">
    <source>
        <dbReference type="PROSITE" id="PS50112"/>
    </source>
</evidence>
<dbReference type="InterPro" id="IPR036890">
    <property type="entry name" value="HATPase_C_sf"/>
</dbReference>
<dbReference type="PRINTS" id="PR00344">
    <property type="entry name" value="BCTRLSENSOR"/>
</dbReference>